<keyword evidence="2" id="KW-1185">Reference proteome</keyword>
<dbReference type="AlphaFoldDB" id="A0A9P4I9Y2"/>
<name>A0A9P4I9Y2_9PEZI</name>
<organism evidence="1 2">
    <name type="scientific">Rhizodiscina lignyota</name>
    <dbReference type="NCBI Taxonomy" id="1504668"/>
    <lineage>
        <taxon>Eukaryota</taxon>
        <taxon>Fungi</taxon>
        <taxon>Dikarya</taxon>
        <taxon>Ascomycota</taxon>
        <taxon>Pezizomycotina</taxon>
        <taxon>Dothideomycetes</taxon>
        <taxon>Pleosporomycetidae</taxon>
        <taxon>Aulographales</taxon>
        <taxon>Rhizodiscinaceae</taxon>
        <taxon>Rhizodiscina</taxon>
    </lineage>
</organism>
<dbReference type="PANTHER" id="PTHR42085:SF1">
    <property type="entry name" value="F-BOX DOMAIN-CONTAINING PROTEIN"/>
    <property type="match status" value="1"/>
</dbReference>
<dbReference type="PANTHER" id="PTHR42085">
    <property type="entry name" value="F-BOX DOMAIN-CONTAINING PROTEIN"/>
    <property type="match status" value="1"/>
</dbReference>
<dbReference type="EMBL" id="ML978133">
    <property type="protein sequence ID" value="KAF2094697.1"/>
    <property type="molecule type" value="Genomic_DNA"/>
</dbReference>
<sequence>METQNTARMRKFEFLALPGEIRNMIYELLLVDSAPIELYYRKVARDDGRRRRWFPGTFNSSYCSVSILGTCKQINREASSLFYSRNVFCLQVYDSYSDWFDASKPKLKGTLITKLDKLFLFIDGDYLSSDFNAWIERRTKLRKHAHFFHVMKNLEQLHISVVKMGSELPGPNEKLARQQGAKSLMSWLMQSIPSHININWTDIEESPLKKRPFTYNYIDQETLEEAAKEFDGLLKDGTAFPDKFGQDIQRKVPLECPLKQSYRLGTTTTQFSSPRALCLVQKNFGGFLSSLRKQYGWRSTTG</sequence>
<evidence type="ECO:0000313" key="1">
    <source>
        <dbReference type="EMBL" id="KAF2094697.1"/>
    </source>
</evidence>
<accession>A0A9P4I9Y2</accession>
<comment type="caution">
    <text evidence="1">The sequence shown here is derived from an EMBL/GenBank/DDBJ whole genome shotgun (WGS) entry which is preliminary data.</text>
</comment>
<proteinExistence type="predicted"/>
<gene>
    <name evidence="1" type="ORF">NA57DRAFT_60116</name>
</gene>
<reference evidence="1" key="1">
    <citation type="journal article" date="2020" name="Stud. Mycol.">
        <title>101 Dothideomycetes genomes: a test case for predicting lifestyles and emergence of pathogens.</title>
        <authorList>
            <person name="Haridas S."/>
            <person name="Albert R."/>
            <person name="Binder M."/>
            <person name="Bloem J."/>
            <person name="Labutti K."/>
            <person name="Salamov A."/>
            <person name="Andreopoulos B."/>
            <person name="Baker S."/>
            <person name="Barry K."/>
            <person name="Bills G."/>
            <person name="Bluhm B."/>
            <person name="Cannon C."/>
            <person name="Castanera R."/>
            <person name="Culley D."/>
            <person name="Daum C."/>
            <person name="Ezra D."/>
            <person name="Gonzalez J."/>
            <person name="Henrissat B."/>
            <person name="Kuo A."/>
            <person name="Liang C."/>
            <person name="Lipzen A."/>
            <person name="Lutzoni F."/>
            <person name="Magnuson J."/>
            <person name="Mondo S."/>
            <person name="Nolan M."/>
            <person name="Ohm R."/>
            <person name="Pangilinan J."/>
            <person name="Park H.-J."/>
            <person name="Ramirez L."/>
            <person name="Alfaro M."/>
            <person name="Sun H."/>
            <person name="Tritt A."/>
            <person name="Yoshinaga Y."/>
            <person name="Zwiers L.-H."/>
            <person name="Turgeon B."/>
            <person name="Goodwin S."/>
            <person name="Spatafora J."/>
            <person name="Crous P."/>
            <person name="Grigoriev I."/>
        </authorList>
    </citation>
    <scope>NUCLEOTIDE SEQUENCE</scope>
    <source>
        <strain evidence="1">CBS 133067</strain>
    </source>
</reference>
<dbReference type="InterPro" id="IPR038883">
    <property type="entry name" value="AN11006-like"/>
</dbReference>
<dbReference type="OrthoDB" id="62952at2759"/>
<protein>
    <submittedName>
        <fullName evidence="1">Uncharacterized protein</fullName>
    </submittedName>
</protein>
<evidence type="ECO:0000313" key="2">
    <source>
        <dbReference type="Proteomes" id="UP000799772"/>
    </source>
</evidence>
<dbReference type="Proteomes" id="UP000799772">
    <property type="component" value="Unassembled WGS sequence"/>
</dbReference>